<comment type="caution">
    <text evidence="1">Lacks conserved residue(s) required for the propagation of feature annotation.</text>
</comment>
<dbReference type="InterPro" id="IPR001506">
    <property type="entry name" value="Peptidase_M12A"/>
</dbReference>
<protein>
    <recommendedName>
        <fullName evidence="2">Peptidase M12A domain-containing protein</fullName>
    </recommendedName>
</protein>
<dbReference type="GO" id="GO:0004222">
    <property type="term" value="F:metalloendopeptidase activity"/>
    <property type="evidence" value="ECO:0007669"/>
    <property type="project" value="InterPro"/>
</dbReference>
<evidence type="ECO:0000259" key="2">
    <source>
        <dbReference type="PROSITE" id="PS51864"/>
    </source>
</evidence>
<evidence type="ECO:0000313" key="4">
    <source>
        <dbReference type="Proteomes" id="UP000230423"/>
    </source>
</evidence>
<evidence type="ECO:0000256" key="1">
    <source>
        <dbReference type="PROSITE-ProRule" id="PRU01211"/>
    </source>
</evidence>
<dbReference type="Proteomes" id="UP000230423">
    <property type="component" value="Unassembled WGS sequence"/>
</dbReference>
<accession>A0A2G9TL70</accession>
<keyword evidence="4" id="KW-1185">Reference proteome</keyword>
<name>A0A2G9TL70_TELCI</name>
<dbReference type="PROSITE" id="PS51864">
    <property type="entry name" value="ASTACIN"/>
    <property type="match status" value="1"/>
</dbReference>
<organism evidence="3 4">
    <name type="scientific">Teladorsagia circumcincta</name>
    <name type="common">Brown stomach worm</name>
    <name type="synonym">Ostertagia circumcincta</name>
    <dbReference type="NCBI Taxonomy" id="45464"/>
    <lineage>
        <taxon>Eukaryota</taxon>
        <taxon>Metazoa</taxon>
        <taxon>Ecdysozoa</taxon>
        <taxon>Nematoda</taxon>
        <taxon>Chromadorea</taxon>
        <taxon>Rhabditida</taxon>
        <taxon>Rhabditina</taxon>
        <taxon>Rhabditomorpha</taxon>
        <taxon>Strongyloidea</taxon>
        <taxon>Trichostrongylidae</taxon>
        <taxon>Teladorsagia</taxon>
    </lineage>
</organism>
<feature type="domain" description="Peptidase M12A" evidence="2">
    <location>
        <begin position="1"/>
        <end position="47"/>
    </location>
</feature>
<evidence type="ECO:0000313" key="3">
    <source>
        <dbReference type="EMBL" id="PIO58744.1"/>
    </source>
</evidence>
<sequence length="232" mass="26295">MTFIDSVSINKTQPAIVPFDLDYQQTIGSPFISFIDLSMINELFGCKKLCNRVTPVACEMGGFPNPRNCSKCVCPGGYGGDRCTERERPNRRKRFSVIELMRMDHAIAFRRSSQLVIDELIRGRYVITENSRPVTLGTMPSIVYPKTRDHFPVLYQMVNKGVGQGVVLEAKDFFILLPDRRELHLIKLDQFATNVSTDTRGSDRSLVFVKDLVRVYSVEPTRAALRDPQTAL</sequence>
<dbReference type="OrthoDB" id="5856672at2759"/>
<proteinExistence type="predicted"/>
<dbReference type="AlphaFoldDB" id="A0A2G9TL70"/>
<dbReference type="EMBL" id="KZ360064">
    <property type="protein sequence ID" value="PIO58744.1"/>
    <property type="molecule type" value="Genomic_DNA"/>
</dbReference>
<dbReference type="GO" id="GO:0006508">
    <property type="term" value="P:proteolysis"/>
    <property type="evidence" value="ECO:0007669"/>
    <property type="project" value="InterPro"/>
</dbReference>
<reference evidence="3 4" key="1">
    <citation type="submission" date="2015-09" db="EMBL/GenBank/DDBJ databases">
        <title>Draft genome of the parasitic nematode Teladorsagia circumcincta isolate WARC Sus (inbred).</title>
        <authorList>
            <person name="Mitreva M."/>
        </authorList>
    </citation>
    <scope>NUCLEOTIDE SEQUENCE [LARGE SCALE GENOMIC DNA]</scope>
    <source>
        <strain evidence="3 4">S</strain>
    </source>
</reference>
<gene>
    <name evidence="3" type="ORF">TELCIR_19814</name>
</gene>